<dbReference type="GO" id="GO:0016791">
    <property type="term" value="F:phosphatase activity"/>
    <property type="evidence" value="ECO:0007669"/>
    <property type="project" value="TreeGrafter"/>
</dbReference>
<evidence type="ECO:0000256" key="3">
    <source>
        <dbReference type="PIRSR" id="PIRSR000915-2"/>
    </source>
</evidence>
<comment type="cofactor">
    <cofactor evidence="4">
        <name>Mg(2+)</name>
        <dbReference type="ChEBI" id="CHEBI:18420"/>
    </cofactor>
    <text evidence="4">Divalent metal ions. Mg(2+) is the most effective.</text>
</comment>
<feature type="binding site" evidence="4">
    <location>
        <position position="27"/>
    </location>
    <ligand>
        <name>Mg(2+)</name>
        <dbReference type="ChEBI" id="CHEBI:18420"/>
    </ligand>
</feature>
<dbReference type="InterPro" id="IPR023214">
    <property type="entry name" value="HAD_sf"/>
</dbReference>
<evidence type="ECO:0000313" key="5">
    <source>
        <dbReference type="EMBL" id="RNB54220.1"/>
    </source>
</evidence>
<dbReference type="Proteomes" id="UP000276178">
    <property type="component" value="Unassembled WGS sequence"/>
</dbReference>
<feature type="binding site" evidence="4">
    <location>
        <position position="224"/>
    </location>
    <ligand>
        <name>Mg(2+)</name>
        <dbReference type="ChEBI" id="CHEBI:18420"/>
    </ligand>
</feature>
<dbReference type="GO" id="GO:0005737">
    <property type="term" value="C:cytoplasm"/>
    <property type="evidence" value="ECO:0007669"/>
    <property type="project" value="TreeGrafter"/>
</dbReference>
<comment type="similarity">
    <text evidence="1">Belongs to the HAD-like hydrolase superfamily. NagD family.</text>
</comment>
<feature type="active site" description="Proton donor" evidence="2">
    <location>
        <position position="27"/>
    </location>
</feature>
<dbReference type="PANTHER" id="PTHR19288">
    <property type="entry name" value="4-NITROPHENYLPHOSPHATASE-RELATED"/>
    <property type="match status" value="1"/>
</dbReference>
<keyword evidence="5" id="KW-0378">Hydrolase</keyword>
<dbReference type="OrthoDB" id="9810449at2"/>
<evidence type="ECO:0000313" key="6">
    <source>
        <dbReference type="Proteomes" id="UP000276178"/>
    </source>
</evidence>
<feature type="binding site" evidence="3">
    <location>
        <position position="199"/>
    </location>
    <ligand>
        <name>substrate</name>
    </ligand>
</feature>
<dbReference type="PIRSF" id="PIRSF000915">
    <property type="entry name" value="PGP-type_phosphatase"/>
    <property type="match status" value="1"/>
</dbReference>
<evidence type="ECO:0000256" key="1">
    <source>
        <dbReference type="PIRNR" id="PIRNR000915"/>
    </source>
</evidence>
<protein>
    <recommendedName>
        <fullName evidence="1">Acid sugar phosphatase</fullName>
        <ecNumber evidence="1">3.1.3.-</ecNumber>
    </recommendedName>
</protein>
<keyword evidence="1 4" id="KW-0460">Magnesium</keyword>
<dbReference type="GO" id="GO:0046872">
    <property type="term" value="F:metal ion binding"/>
    <property type="evidence" value="ECO:0007669"/>
    <property type="project" value="UniProtKB-KW"/>
</dbReference>
<dbReference type="Pfam" id="PF13242">
    <property type="entry name" value="Hydrolase_like"/>
    <property type="match status" value="1"/>
</dbReference>
<organism evidence="5 6">
    <name type="scientific">Brevibacillus agri</name>
    <dbReference type="NCBI Taxonomy" id="51101"/>
    <lineage>
        <taxon>Bacteria</taxon>
        <taxon>Bacillati</taxon>
        <taxon>Bacillota</taxon>
        <taxon>Bacilli</taxon>
        <taxon>Bacillales</taxon>
        <taxon>Paenibacillaceae</taxon>
        <taxon>Brevibacillus</taxon>
    </lineage>
</organism>
<dbReference type="NCBIfam" id="TIGR01460">
    <property type="entry name" value="HAD-SF-IIA"/>
    <property type="match status" value="1"/>
</dbReference>
<dbReference type="Gene3D" id="3.40.50.1000">
    <property type="entry name" value="HAD superfamily/HAD-like"/>
    <property type="match status" value="2"/>
</dbReference>
<evidence type="ECO:0000256" key="4">
    <source>
        <dbReference type="PIRSR" id="PIRSR000915-3"/>
    </source>
</evidence>
<reference evidence="5 6" key="1">
    <citation type="submission" date="2018-10" db="EMBL/GenBank/DDBJ databases">
        <title>Phylogenomics of Brevibacillus.</title>
        <authorList>
            <person name="Dunlap C."/>
        </authorList>
    </citation>
    <scope>NUCLEOTIDE SEQUENCE [LARGE SCALE GENOMIC DNA]</scope>
    <source>
        <strain evidence="5 6">NRRL NRS 1219</strain>
    </source>
</reference>
<dbReference type="PANTHER" id="PTHR19288:SF46">
    <property type="entry name" value="HALOACID DEHALOGENASE-LIKE HYDROLASE DOMAIN-CONTAINING PROTEIN 2"/>
    <property type="match status" value="1"/>
</dbReference>
<comment type="caution">
    <text evidence="5">The sequence shown here is derived from an EMBL/GenBank/DDBJ whole genome shotgun (WGS) entry which is preliminary data.</text>
</comment>
<comment type="function">
    <text evidence="1">Catalyzes the dephosphorylation of 2-6 carbon acid sugars in vitro.</text>
</comment>
<evidence type="ECO:0000256" key="2">
    <source>
        <dbReference type="PIRSR" id="PIRSR000915-1"/>
    </source>
</evidence>
<dbReference type="AlphaFoldDB" id="A0A3M8ASQ3"/>
<dbReference type="EC" id="3.1.3.-" evidence="1"/>
<dbReference type="Pfam" id="PF13344">
    <property type="entry name" value="Hydrolase_6"/>
    <property type="match status" value="1"/>
</dbReference>
<keyword evidence="1 4" id="KW-0479">Metal-binding</keyword>
<feature type="binding site" evidence="4">
    <location>
        <position position="25"/>
    </location>
    <ligand>
        <name>Mg(2+)</name>
        <dbReference type="ChEBI" id="CHEBI:18420"/>
    </ligand>
</feature>
<sequence>MFPQKERSEQEALLDTALYDAYFFDLDGTIFIGDRLLPGVGKTFAALRANEKKIMFLTNTTVQTRADCQARLEKLGLCVEREEIMTAAYAAGLYFQQQADSARVLVVGERELAAELASFQIRQVQAPSQATHVLVGMDRTFTYEKLLLAADALRNGAKLIVANPDPVCPVPGGAIPDTGALAQAIETAGGATVWAMTGKPSRFYAEQVFQQLNVRPEQCLMVGDRLETDILLGKNSGMKTALVLTGVTTCHELERAGIRPDFVLPTLDGSAHDRQEQQQCR</sequence>
<dbReference type="SUPFAM" id="SSF56784">
    <property type="entry name" value="HAD-like"/>
    <property type="match status" value="1"/>
</dbReference>
<dbReference type="InterPro" id="IPR006357">
    <property type="entry name" value="HAD-SF_hydro_IIA"/>
</dbReference>
<name>A0A3M8ASQ3_9BACL</name>
<feature type="active site" description="Nucleophile" evidence="2">
    <location>
        <position position="25"/>
    </location>
</feature>
<dbReference type="InterPro" id="IPR036412">
    <property type="entry name" value="HAD-like_sf"/>
</dbReference>
<dbReference type="EMBL" id="RHHN01000041">
    <property type="protein sequence ID" value="RNB54220.1"/>
    <property type="molecule type" value="Genomic_DNA"/>
</dbReference>
<proteinExistence type="inferred from homology"/>
<gene>
    <name evidence="5" type="ORF">EB820_14300</name>
</gene>
<accession>A0A3M8ASQ3</accession>